<accession>I4AQA7</accession>
<dbReference type="Proteomes" id="UP000006054">
    <property type="component" value="Chromosome"/>
</dbReference>
<feature type="signal peptide" evidence="2">
    <location>
        <begin position="1"/>
        <end position="22"/>
    </location>
</feature>
<feature type="region of interest" description="Disordered" evidence="1">
    <location>
        <begin position="78"/>
        <end position="123"/>
    </location>
</feature>
<dbReference type="EMBL" id="CP003345">
    <property type="protein sequence ID" value="AFM06142.1"/>
    <property type="molecule type" value="Genomic_DNA"/>
</dbReference>
<dbReference type="AlphaFoldDB" id="I4AQA7"/>
<proteinExistence type="predicted"/>
<sequence precursor="true">MLKQFKTILAFAALLVFFTACGEHNQPAPNKGKNLDNTRIYGQSREAEPEQLPNQYDDPEGINEKSKAIYDKMYAPKEAGSTKPSYITSTSEVQTEEVKVEETVTEEMVVEETTTEETTTTQE</sequence>
<dbReference type="PROSITE" id="PS51257">
    <property type="entry name" value="PROKAR_LIPOPROTEIN"/>
    <property type="match status" value="1"/>
</dbReference>
<evidence type="ECO:0000313" key="4">
    <source>
        <dbReference type="Proteomes" id="UP000006054"/>
    </source>
</evidence>
<evidence type="ECO:0000256" key="2">
    <source>
        <dbReference type="SAM" id="SignalP"/>
    </source>
</evidence>
<dbReference type="OrthoDB" id="981888at2"/>
<keyword evidence="4" id="KW-1185">Reference proteome</keyword>
<reference evidence="4" key="1">
    <citation type="submission" date="2012-06" db="EMBL/GenBank/DDBJ databases">
        <title>The complete genome of Flexibacter litoralis DSM 6794.</title>
        <authorList>
            <person name="Lucas S."/>
            <person name="Copeland A."/>
            <person name="Lapidus A."/>
            <person name="Glavina del Rio T."/>
            <person name="Dalin E."/>
            <person name="Tice H."/>
            <person name="Bruce D."/>
            <person name="Goodwin L."/>
            <person name="Pitluck S."/>
            <person name="Peters L."/>
            <person name="Ovchinnikova G."/>
            <person name="Lu M."/>
            <person name="Kyrpides N."/>
            <person name="Mavromatis K."/>
            <person name="Ivanova N."/>
            <person name="Brettin T."/>
            <person name="Detter J.C."/>
            <person name="Han C."/>
            <person name="Larimer F."/>
            <person name="Land M."/>
            <person name="Hauser L."/>
            <person name="Markowitz V."/>
            <person name="Cheng J.-F."/>
            <person name="Hugenholtz P."/>
            <person name="Woyke T."/>
            <person name="Wu D."/>
            <person name="Spring S."/>
            <person name="Lang E."/>
            <person name="Kopitz M."/>
            <person name="Brambilla E."/>
            <person name="Klenk H.-P."/>
            <person name="Eisen J.A."/>
        </authorList>
    </citation>
    <scope>NUCLEOTIDE SEQUENCE [LARGE SCALE GENOMIC DNA]</scope>
    <source>
        <strain evidence="4">ATCC 23117 / DSM 6794 / NBRC 15988 / NCIMB 1366 / Sio-4</strain>
    </source>
</reference>
<organism evidence="3 4">
    <name type="scientific">Bernardetia litoralis (strain ATCC 23117 / DSM 6794 / NBRC 15988 / NCIMB 1366 / Fx l1 / Sio-4)</name>
    <name type="common">Flexibacter litoralis</name>
    <dbReference type="NCBI Taxonomy" id="880071"/>
    <lineage>
        <taxon>Bacteria</taxon>
        <taxon>Pseudomonadati</taxon>
        <taxon>Bacteroidota</taxon>
        <taxon>Cytophagia</taxon>
        <taxon>Cytophagales</taxon>
        <taxon>Bernardetiaceae</taxon>
        <taxon>Bernardetia</taxon>
    </lineage>
</organism>
<evidence type="ECO:0008006" key="5">
    <source>
        <dbReference type="Google" id="ProtNLM"/>
    </source>
</evidence>
<dbReference type="HOGENOM" id="CLU_2011877_0_0_10"/>
<feature type="region of interest" description="Disordered" evidence="1">
    <location>
        <begin position="24"/>
        <end position="62"/>
    </location>
</feature>
<feature type="chain" id="PRO_5003685643" description="Lipoprotein" evidence="2">
    <location>
        <begin position="23"/>
        <end position="123"/>
    </location>
</feature>
<dbReference type="KEGG" id="fli:Fleli_3836"/>
<feature type="compositionally biased region" description="Acidic residues" evidence="1">
    <location>
        <begin position="103"/>
        <end position="115"/>
    </location>
</feature>
<evidence type="ECO:0000256" key="1">
    <source>
        <dbReference type="SAM" id="MobiDB-lite"/>
    </source>
</evidence>
<protein>
    <recommendedName>
        <fullName evidence="5">Lipoprotein</fullName>
    </recommendedName>
</protein>
<gene>
    <name evidence="3" type="ordered locus">Fleli_3836</name>
</gene>
<evidence type="ECO:0000313" key="3">
    <source>
        <dbReference type="EMBL" id="AFM06142.1"/>
    </source>
</evidence>
<dbReference type="RefSeq" id="WP_014799565.1">
    <property type="nucleotide sequence ID" value="NC_018018.1"/>
</dbReference>
<keyword evidence="2" id="KW-0732">Signal</keyword>
<dbReference type="STRING" id="880071.Fleli_3836"/>
<dbReference type="PATRIC" id="fig|880071.3.peg.3838"/>
<name>I4AQA7_BERLS</name>